<feature type="short sequence motif" description="GXGXXG" evidence="4">
    <location>
        <begin position="17"/>
        <end position="22"/>
    </location>
</feature>
<evidence type="ECO:0000256" key="3">
    <source>
        <dbReference type="ARBA" id="ARBA00023098"/>
    </source>
</evidence>
<dbReference type="InterPro" id="IPR002641">
    <property type="entry name" value="PNPLA_dom"/>
</dbReference>
<protein>
    <submittedName>
        <fullName evidence="6">Patatin</fullName>
    </submittedName>
</protein>
<comment type="caution">
    <text evidence="6">The sequence shown here is derived from an EMBL/GenBank/DDBJ whole genome shotgun (WGS) entry which is preliminary data.</text>
</comment>
<dbReference type="GO" id="GO:0016787">
    <property type="term" value="F:hydrolase activity"/>
    <property type="evidence" value="ECO:0007669"/>
    <property type="project" value="UniProtKB-UniRule"/>
</dbReference>
<keyword evidence="3 4" id="KW-0443">Lipid metabolism</keyword>
<dbReference type="GeneID" id="94364277"/>
<evidence type="ECO:0000256" key="1">
    <source>
        <dbReference type="ARBA" id="ARBA00022801"/>
    </source>
</evidence>
<dbReference type="GO" id="GO:0016042">
    <property type="term" value="P:lipid catabolic process"/>
    <property type="evidence" value="ECO:0007669"/>
    <property type="project" value="UniProtKB-UniRule"/>
</dbReference>
<dbReference type="RefSeq" id="WP_109532252.1">
    <property type="nucleotide sequence ID" value="NZ_QEYD01000003.1"/>
</dbReference>
<dbReference type="PANTHER" id="PTHR14226">
    <property type="entry name" value="NEUROPATHY TARGET ESTERASE/SWISS CHEESE D.MELANOGASTER"/>
    <property type="match status" value="1"/>
</dbReference>
<reference evidence="6 7" key="1">
    <citation type="submission" date="2018-05" db="EMBL/GenBank/DDBJ databases">
        <title>Pararhodobacter marina sp. nov., isolated from deep-sea water of the Indian Ocean.</title>
        <authorList>
            <person name="Lai Q.Sr."/>
            <person name="Liu X."/>
            <person name="Shao Z."/>
        </authorList>
    </citation>
    <scope>NUCLEOTIDE SEQUENCE [LARGE SCALE GENOMIC DNA]</scope>
    <source>
        <strain evidence="6 7">CIC4N-9</strain>
    </source>
</reference>
<keyword evidence="2 4" id="KW-0442">Lipid degradation</keyword>
<feature type="short sequence motif" description="DGA/G" evidence="4">
    <location>
        <begin position="206"/>
        <end position="208"/>
    </location>
</feature>
<dbReference type="PANTHER" id="PTHR14226:SF78">
    <property type="entry name" value="SLR0060 PROTEIN"/>
    <property type="match status" value="1"/>
</dbReference>
<dbReference type="PROSITE" id="PS51635">
    <property type="entry name" value="PNPLA"/>
    <property type="match status" value="1"/>
</dbReference>
<keyword evidence="1 4" id="KW-0378">Hydrolase</keyword>
<dbReference type="Pfam" id="PF01734">
    <property type="entry name" value="Patatin"/>
    <property type="match status" value="1"/>
</dbReference>
<organism evidence="6 7">
    <name type="scientific">Pararhodobacter marinus</name>
    <dbReference type="NCBI Taxonomy" id="2184063"/>
    <lineage>
        <taxon>Bacteria</taxon>
        <taxon>Pseudomonadati</taxon>
        <taxon>Pseudomonadota</taxon>
        <taxon>Alphaproteobacteria</taxon>
        <taxon>Rhodobacterales</taxon>
        <taxon>Paracoccaceae</taxon>
        <taxon>Pararhodobacter</taxon>
    </lineage>
</organism>
<dbReference type="InterPro" id="IPR050301">
    <property type="entry name" value="NTE"/>
</dbReference>
<evidence type="ECO:0000313" key="7">
    <source>
        <dbReference type="Proteomes" id="UP000244940"/>
    </source>
</evidence>
<dbReference type="InterPro" id="IPR016035">
    <property type="entry name" value="Acyl_Trfase/lysoPLipase"/>
</dbReference>
<feature type="active site" description="Nucleophile" evidence="4">
    <location>
        <position position="47"/>
    </location>
</feature>
<dbReference type="EMBL" id="QEYD01000003">
    <property type="protein sequence ID" value="PWE30105.1"/>
    <property type="molecule type" value="Genomic_DNA"/>
</dbReference>
<accession>A0A2U2CDY1</accession>
<evidence type="ECO:0000256" key="2">
    <source>
        <dbReference type="ARBA" id="ARBA00022963"/>
    </source>
</evidence>
<feature type="active site" description="Proton acceptor" evidence="4">
    <location>
        <position position="206"/>
    </location>
</feature>
<dbReference type="SUPFAM" id="SSF52151">
    <property type="entry name" value="FabD/lysophospholipase-like"/>
    <property type="match status" value="1"/>
</dbReference>
<dbReference type="AlphaFoldDB" id="A0A2U2CDY1"/>
<feature type="domain" description="PNPLA" evidence="5">
    <location>
        <begin position="13"/>
        <end position="219"/>
    </location>
</feature>
<sequence>MAAKARKTKRINLALQGGGAHGALTWGVLDRLLDEEWLDVAAISGTSAGALNGAAFKAGYAAGGREGARETLATLWDTVGRGASDLVPGFAQSDWARAFFYPLDMAISVSEALLPFTPVDLAAQMFSPYDWAPFWGNPLEPAVRALDIDNVCAEGGPALYVAATNAHTGKVRVFGGAEVTHQAIMASACLPTFFRAVEIDGESYWDGGYSANPALFPLYDKGLPDDIVIVSLNPLYRPVVPETSQEILNRINEISFNAALLSDLRAIAFVKRLLAQGVIEHGAMKDVLVHIISDDDTMRELSARTKMAPNAALLERLFKAGRNAADRFLRAHCDDLGERATVDLQAMFR</sequence>
<gene>
    <name evidence="6" type="ORF">C4N9_05210</name>
</gene>
<dbReference type="Gene3D" id="3.40.1090.10">
    <property type="entry name" value="Cytosolic phospholipase A2 catalytic domain"/>
    <property type="match status" value="2"/>
</dbReference>
<dbReference type="OrthoDB" id="9807112at2"/>
<proteinExistence type="predicted"/>
<evidence type="ECO:0000313" key="6">
    <source>
        <dbReference type="EMBL" id="PWE30105.1"/>
    </source>
</evidence>
<keyword evidence="7" id="KW-1185">Reference proteome</keyword>
<dbReference type="Proteomes" id="UP000244940">
    <property type="component" value="Unassembled WGS sequence"/>
</dbReference>
<feature type="short sequence motif" description="GXSXG" evidence="4">
    <location>
        <begin position="45"/>
        <end position="49"/>
    </location>
</feature>
<evidence type="ECO:0000259" key="5">
    <source>
        <dbReference type="PROSITE" id="PS51635"/>
    </source>
</evidence>
<evidence type="ECO:0000256" key="4">
    <source>
        <dbReference type="PROSITE-ProRule" id="PRU01161"/>
    </source>
</evidence>
<name>A0A2U2CDY1_9RHOB</name>